<dbReference type="Proteomes" id="UP000599391">
    <property type="component" value="Unassembled WGS sequence"/>
</dbReference>
<keyword evidence="3" id="KW-1185">Reference proteome</keyword>
<dbReference type="EMBL" id="JAECZB010000017">
    <property type="protein sequence ID" value="MBH8552664.1"/>
    <property type="molecule type" value="Genomic_DNA"/>
</dbReference>
<evidence type="ECO:0000313" key="2">
    <source>
        <dbReference type="EMBL" id="MBH8552664.1"/>
    </source>
</evidence>
<sequence>MVLKAVKVRIYPSQEQQSHLAQAFGCVR</sequence>
<dbReference type="InterPro" id="IPR021027">
    <property type="entry name" value="Transposase_put_HTH"/>
</dbReference>
<organism evidence="2 3">
    <name type="scientific">Atlanticothrix silvestris CENA357</name>
    <dbReference type="NCBI Taxonomy" id="1725252"/>
    <lineage>
        <taxon>Bacteria</taxon>
        <taxon>Bacillati</taxon>
        <taxon>Cyanobacteriota</taxon>
        <taxon>Cyanophyceae</taxon>
        <taxon>Nostocales</taxon>
        <taxon>Nodulariaceae</taxon>
        <taxon>Atlanticothrix</taxon>
        <taxon>Atlanticothrix silvestris</taxon>
    </lineage>
</organism>
<comment type="caution">
    <text evidence="2">The sequence shown here is derived from an EMBL/GenBank/DDBJ whole genome shotgun (WGS) entry which is preliminary data.</text>
</comment>
<gene>
    <name evidence="2" type="ORF">I8751_09815</name>
</gene>
<evidence type="ECO:0000259" key="1">
    <source>
        <dbReference type="Pfam" id="PF12323"/>
    </source>
</evidence>
<dbReference type="Pfam" id="PF12323">
    <property type="entry name" value="HTH_OrfB_IS605"/>
    <property type="match status" value="1"/>
</dbReference>
<dbReference type="AlphaFoldDB" id="A0A8J7HGU2"/>
<reference evidence="2 3" key="1">
    <citation type="journal article" date="2021" name="Int. J. Syst. Evol. Microbiol.">
        <title>Amazonocrinis nigriterrae gen. nov., sp. nov., Atlanticothrix silvestris gen. nov., sp. nov. and Dendronalium phyllosphericum gen. nov., sp. nov., nostocacean cyanobacteria from Brazilian environments.</title>
        <authorList>
            <person name="Alvarenga D.O."/>
            <person name="Andreote A.P.D."/>
            <person name="Branco L.H.Z."/>
            <person name="Delbaje E."/>
            <person name="Cruz R.B."/>
            <person name="Varani A.M."/>
            <person name="Fiore M.F."/>
        </authorList>
    </citation>
    <scope>NUCLEOTIDE SEQUENCE [LARGE SCALE GENOMIC DNA]</scope>
    <source>
        <strain evidence="2 3">CENA357</strain>
    </source>
</reference>
<accession>A0A8J7HGU2</accession>
<feature type="domain" description="Transposase putative helix-turn-helix" evidence="1">
    <location>
        <begin position="1"/>
        <end position="28"/>
    </location>
</feature>
<evidence type="ECO:0000313" key="3">
    <source>
        <dbReference type="Proteomes" id="UP000599391"/>
    </source>
</evidence>
<proteinExistence type="predicted"/>
<name>A0A8J7HGU2_9CYAN</name>
<protein>
    <submittedName>
        <fullName evidence="2">Helix-turn-helix domain-containing protein</fullName>
    </submittedName>
</protein>